<organism evidence="1 2">
    <name type="scientific">Cyphomyrmex costatus</name>
    <dbReference type="NCBI Taxonomy" id="456900"/>
    <lineage>
        <taxon>Eukaryota</taxon>
        <taxon>Metazoa</taxon>
        <taxon>Ecdysozoa</taxon>
        <taxon>Arthropoda</taxon>
        <taxon>Hexapoda</taxon>
        <taxon>Insecta</taxon>
        <taxon>Pterygota</taxon>
        <taxon>Neoptera</taxon>
        <taxon>Endopterygota</taxon>
        <taxon>Hymenoptera</taxon>
        <taxon>Apocrita</taxon>
        <taxon>Aculeata</taxon>
        <taxon>Formicoidea</taxon>
        <taxon>Formicidae</taxon>
        <taxon>Myrmicinae</taxon>
        <taxon>Cyphomyrmex</taxon>
    </lineage>
</organism>
<evidence type="ECO:0000313" key="2">
    <source>
        <dbReference type="Proteomes" id="UP000078542"/>
    </source>
</evidence>
<accession>A0A151IM57</accession>
<proteinExistence type="predicted"/>
<evidence type="ECO:0000313" key="1">
    <source>
        <dbReference type="EMBL" id="KYN05953.1"/>
    </source>
</evidence>
<dbReference type="EMBL" id="KQ977073">
    <property type="protein sequence ID" value="KYN05953.1"/>
    <property type="molecule type" value="Genomic_DNA"/>
</dbReference>
<feature type="non-terminal residue" evidence="1">
    <location>
        <position position="1"/>
    </location>
</feature>
<gene>
    <name evidence="1" type="ORF">ALC62_03109</name>
</gene>
<dbReference type="PANTHER" id="PTHR46113">
    <property type="entry name" value="SNAC DOMAIN-CONTAINING PROTEIN"/>
    <property type="match status" value="1"/>
</dbReference>
<dbReference type="AlphaFoldDB" id="A0A151IM57"/>
<keyword evidence="2" id="KW-1185">Reference proteome</keyword>
<name>A0A151IM57_9HYME</name>
<reference evidence="1 2" key="1">
    <citation type="submission" date="2016-03" db="EMBL/GenBank/DDBJ databases">
        <title>Cyphomyrmex costatus WGS genome.</title>
        <authorList>
            <person name="Nygaard S."/>
            <person name="Hu H."/>
            <person name="Boomsma J."/>
            <person name="Zhang G."/>
        </authorList>
    </citation>
    <scope>NUCLEOTIDE SEQUENCE [LARGE SCALE GENOMIC DNA]</scope>
    <source>
        <strain evidence="1">MS0001</strain>
        <tissue evidence="1">Whole body</tissue>
    </source>
</reference>
<dbReference type="Proteomes" id="UP000078542">
    <property type="component" value="Unassembled WGS sequence"/>
</dbReference>
<dbReference type="PANTHER" id="PTHR46113:SF1">
    <property type="entry name" value="PEPTIDASE M17 LEUCYL AMINOPEPTIDASE N-TERMINAL DOMAIN-CONTAINING PROTEIN"/>
    <property type="match status" value="1"/>
</dbReference>
<sequence length="526" mass="59528">KRKINIVTTNVAAALDRCNISDRKGAFIISACAKALGCTLDDISISRSTIKRQREKARTESSVLIKQNFKPDEWLVVHWDGKILPETSGTSIHVDKLAITVSGANSDKLLGIISLERSTGEAQADAVIGMLKKWNLESRIIAMSFDTTAANTGPYNGACVLIESQLKSDLLYLACRHHMYELVLRSIFEASIKTPVNGPNVGLYKRFQQSWSNIDTMAFETGISEINIASVLSNSKDDIIAFCIDQLKKTQPREDYREFLELVIIFLGGIPSRGILFRAPGAVHDARWMSKALYSLKIYMYKSQFQLTPQELSGLRDVCIFIVQLFVKAWFTAPNHDLQFLKSLIRFENINKKAAQAAVKKFTGHLWYLNEELVGLAFFDSTVSSDTKEKMVAALKSRNASHNDLKRPHIKDVERWSSVNLENLVSSKTFQFFNRFHINVDFLSIHPSLWECNNSFKHGKETVVNLKVINDVAERAVALAQCFNGTLTKNYEQKQHLFQVVTEHRRSMRQCTKNTLNVDFKYTIGN</sequence>
<protein>
    <submittedName>
        <fullName evidence="1">Uncharacterized protein</fullName>
    </submittedName>
</protein>